<reference evidence="8 9" key="1">
    <citation type="journal article" date="2018" name="Nat. Biotechnol.">
        <title>A standardized bacterial taxonomy based on genome phylogeny substantially revises the tree of life.</title>
        <authorList>
            <person name="Parks D.H."/>
            <person name="Chuvochina M."/>
            <person name="Waite D.W."/>
            <person name="Rinke C."/>
            <person name="Skarshewski A."/>
            <person name="Chaumeil P.A."/>
            <person name="Hugenholtz P."/>
        </authorList>
    </citation>
    <scope>NUCLEOTIDE SEQUENCE [LARGE SCALE GENOMIC DNA]</scope>
    <source>
        <strain evidence="8">UBA10948</strain>
    </source>
</reference>
<dbReference type="SUPFAM" id="SSF118215">
    <property type="entry name" value="Proton glutamate symport protein"/>
    <property type="match status" value="1"/>
</dbReference>
<dbReference type="InterPro" id="IPR036458">
    <property type="entry name" value="Na:dicarbo_symporter_sf"/>
</dbReference>
<accession>A0A354YYN9</accession>
<comment type="subcellular location">
    <subcellularLocation>
        <location evidence="1">Cell membrane</location>
        <topology evidence="1">Multi-pass membrane protein</topology>
    </subcellularLocation>
</comment>
<evidence type="ECO:0000313" key="9">
    <source>
        <dbReference type="Proteomes" id="UP000263273"/>
    </source>
</evidence>
<dbReference type="GO" id="GO:0005886">
    <property type="term" value="C:plasma membrane"/>
    <property type="evidence" value="ECO:0007669"/>
    <property type="project" value="UniProtKB-SubCell"/>
</dbReference>
<feature type="transmembrane region" description="Helical" evidence="7">
    <location>
        <begin position="208"/>
        <end position="232"/>
    </location>
</feature>
<comment type="caution">
    <text evidence="8">The sequence shown here is derived from an EMBL/GenBank/DDBJ whole genome shotgun (WGS) entry which is preliminary data.</text>
</comment>
<feature type="transmembrane region" description="Helical" evidence="7">
    <location>
        <begin position="378"/>
        <end position="401"/>
    </location>
</feature>
<dbReference type="Gene3D" id="1.10.3860.10">
    <property type="entry name" value="Sodium:dicarboxylate symporter"/>
    <property type="match status" value="1"/>
</dbReference>
<dbReference type="STRING" id="378794.GCA_001570625_02900"/>
<feature type="transmembrane region" description="Helical" evidence="7">
    <location>
        <begin position="310"/>
        <end position="331"/>
    </location>
</feature>
<dbReference type="GO" id="GO:0015293">
    <property type="term" value="F:symporter activity"/>
    <property type="evidence" value="ECO:0007669"/>
    <property type="project" value="UniProtKB-KW"/>
</dbReference>
<dbReference type="EMBL" id="DNZF01000238">
    <property type="protein sequence ID" value="HBK54458.1"/>
    <property type="molecule type" value="Genomic_DNA"/>
</dbReference>
<evidence type="ECO:0000256" key="3">
    <source>
        <dbReference type="ARBA" id="ARBA00022475"/>
    </source>
</evidence>
<feature type="transmembrane region" description="Helical" evidence="7">
    <location>
        <begin position="455"/>
        <end position="481"/>
    </location>
</feature>
<gene>
    <name evidence="8" type="ORF">DDZ44_11025</name>
</gene>
<evidence type="ECO:0000256" key="2">
    <source>
        <dbReference type="ARBA" id="ARBA00022448"/>
    </source>
</evidence>
<dbReference type="Proteomes" id="UP000263273">
    <property type="component" value="Unassembled WGS sequence"/>
</dbReference>
<organism evidence="8 9">
    <name type="scientific">Syntrophomonas wolfei</name>
    <dbReference type="NCBI Taxonomy" id="863"/>
    <lineage>
        <taxon>Bacteria</taxon>
        <taxon>Bacillati</taxon>
        <taxon>Bacillota</taxon>
        <taxon>Clostridia</taxon>
        <taxon>Eubacteriales</taxon>
        <taxon>Syntrophomonadaceae</taxon>
        <taxon>Syntrophomonas</taxon>
    </lineage>
</organism>
<proteinExistence type="predicted"/>
<sequence length="539" mass="59746">MKDKRDFRLEIASIESAGDYVRDILKQYKCTDRDMVRAQLFTEETMVYWTETANEGDILQINVRKRFKTISLSLSYRGAQSNPLAISDEEEDETEFSFIGQNILIGLSTVTYSYENGYNVITFTLKEKGTNPVILIIFALAAAIICGLIVNRFAPSLGPGLSASILIPLSKAFFGLLNAIVIPFLFLSVIASIFNMENIAQMKRIFRILFSWFLGLTAMSAVIAVLAGMIYFPLQNGASTGVNEVNIWTQIAKMLFDIIPSNIFQSFLDGNTLQTIFLAVITGITMLVYKGRFPVISKVVSESNLIFSTMLDAICSLMPWVIFICIFDMLLSGDGRVLLSSIAVVVLICICFLLIVLLCLLSVALIEKQNPLQYIKTIGPVLLIALSTASSSATFAPHSMIASNKQGIRDYLANFSIPVGALFAKPFVVPVLLLMTLFVGNFYSLTFTAADVVSMVLLCVILSVAVPPVQGMGIFLFTIIFKRFTIPLEGLAMAASLFMLFDYLMTTGNVFSINISMLHTEQRLREKDKRVIVYNNQKC</sequence>
<feature type="transmembrane region" description="Helical" evidence="7">
    <location>
        <begin position="272"/>
        <end position="289"/>
    </location>
</feature>
<evidence type="ECO:0000256" key="4">
    <source>
        <dbReference type="ARBA" id="ARBA00022692"/>
    </source>
</evidence>
<dbReference type="PRINTS" id="PR00173">
    <property type="entry name" value="EDTRNSPORT"/>
</dbReference>
<feature type="transmembrane region" description="Helical" evidence="7">
    <location>
        <begin position="133"/>
        <end position="153"/>
    </location>
</feature>
<dbReference type="Pfam" id="PF00375">
    <property type="entry name" value="SDF"/>
    <property type="match status" value="1"/>
</dbReference>
<dbReference type="PANTHER" id="PTHR42865">
    <property type="entry name" value="PROTON/GLUTAMATE-ASPARTATE SYMPORTER"/>
    <property type="match status" value="1"/>
</dbReference>
<feature type="transmembrane region" description="Helical" evidence="7">
    <location>
        <begin position="493"/>
        <end position="515"/>
    </location>
</feature>
<name>A0A354YYN9_9FIRM</name>
<feature type="transmembrane region" description="Helical" evidence="7">
    <location>
        <begin position="337"/>
        <end position="366"/>
    </location>
</feature>
<evidence type="ECO:0000256" key="5">
    <source>
        <dbReference type="ARBA" id="ARBA00022989"/>
    </source>
</evidence>
<feature type="transmembrane region" description="Helical" evidence="7">
    <location>
        <begin position="421"/>
        <end position="443"/>
    </location>
</feature>
<evidence type="ECO:0000256" key="6">
    <source>
        <dbReference type="ARBA" id="ARBA00023136"/>
    </source>
</evidence>
<evidence type="ECO:0000256" key="7">
    <source>
        <dbReference type="SAM" id="Phobius"/>
    </source>
</evidence>
<feature type="transmembrane region" description="Helical" evidence="7">
    <location>
        <begin position="173"/>
        <end position="196"/>
    </location>
</feature>
<keyword evidence="5 7" id="KW-1133">Transmembrane helix</keyword>
<keyword evidence="3" id="KW-1003">Cell membrane</keyword>
<dbReference type="PANTHER" id="PTHR42865:SF7">
    <property type="entry name" value="PROTON_GLUTAMATE-ASPARTATE SYMPORTER"/>
    <property type="match status" value="1"/>
</dbReference>
<keyword evidence="4 7" id="KW-0812">Transmembrane</keyword>
<keyword evidence="2" id="KW-0813">Transport</keyword>
<evidence type="ECO:0000313" key="8">
    <source>
        <dbReference type="EMBL" id="HBK54458.1"/>
    </source>
</evidence>
<keyword evidence="6 7" id="KW-0472">Membrane</keyword>
<evidence type="ECO:0000256" key="1">
    <source>
        <dbReference type="ARBA" id="ARBA00004651"/>
    </source>
</evidence>
<protein>
    <submittedName>
        <fullName evidence="8">Sodium:proton symporter</fullName>
    </submittedName>
</protein>
<dbReference type="InterPro" id="IPR001991">
    <property type="entry name" value="Na-dicarboxylate_symporter"/>
</dbReference>
<dbReference type="AlphaFoldDB" id="A0A354YYN9"/>